<dbReference type="AlphaFoldDB" id="A0ABD3VEL9"/>
<dbReference type="Proteomes" id="UP001634394">
    <property type="component" value="Unassembled WGS sequence"/>
</dbReference>
<evidence type="ECO:0000313" key="3">
    <source>
        <dbReference type="Proteomes" id="UP001634394"/>
    </source>
</evidence>
<comment type="caution">
    <text evidence="2">The sequence shown here is derived from an EMBL/GenBank/DDBJ whole genome shotgun (WGS) entry which is preliminary data.</text>
</comment>
<dbReference type="Gene3D" id="1.25.40.800">
    <property type="match status" value="1"/>
</dbReference>
<accession>A0ABD3VEL9</accession>
<evidence type="ECO:0000313" key="2">
    <source>
        <dbReference type="EMBL" id="KAL3860007.1"/>
    </source>
</evidence>
<keyword evidence="3" id="KW-1185">Reference proteome</keyword>
<reference evidence="2 3" key="1">
    <citation type="submission" date="2024-11" db="EMBL/GenBank/DDBJ databases">
        <title>Chromosome-level genome assembly of the freshwater bivalve Anodonta woodiana.</title>
        <authorList>
            <person name="Chen X."/>
        </authorList>
    </citation>
    <scope>NUCLEOTIDE SEQUENCE [LARGE SCALE GENOMIC DNA]</scope>
    <source>
        <strain evidence="2">MN2024</strain>
        <tissue evidence="2">Gills</tissue>
    </source>
</reference>
<dbReference type="Gene3D" id="1.25.40.790">
    <property type="match status" value="1"/>
</dbReference>
<feature type="domain" description="CCR4-Not complex component Not1 C-terminal" evidence="1">
    <location>
        <begin position="16"/>
        <end position="223"/>
    </location>
</feature>
<dbReference type="PANTHER" id="PTHR13162">
    <property type="entry name" value="CCR4-NOT TRANSCRIPTION COMPLEX"/>
    <property type="match status" value="1"/>
</dbReference>
<dbReference type="PANTHER" id="PTHR13162:SF8">
    <property type="entry name" value="CCR4-NOT TRANSCRIPTION COMPLEX SUBUNIT 1"/>
    <property type="match status" value="1"/>
</dbReference>
<gene>
    <name evidence="2" type="ORF">ACJMK2_010183</name>
</gene>
<dbReference type="InterPro" id="IPR007196">
    <property type="entry name" value="CCR4-Not_Not1_C"/>
</dbReference>
<evidence type="ECO:0000259" key="1">
    <source>
        <dbReference type="Pfam" id="PF04054"/>
    </source>
</evidence>
<dbReference type="Pfam" id="PF04054">
    <property type="entry name" value="Not1"/>
    <property type="match status" value="1"/>
</dbReference>
<organism evidence="2 3">
    <name type="scientific">Sinanodonta woodiana</name>
    <name type="common">Chinese pond mussel</name>
    <name type="synonym">Anodonta woodiana</name>
    <dbReference type="NCBI Taxonomy" id="1069815"/>
    <lineage>
        <taxon>Eukaryota</taxon>
        <taxon>Metazoa</taxon>
        <taxon>Spiralia</taxon>
        <taxon>Lophotrochozoa</taxon>
        <taxon>Mollusca</taxon>
        <taxon>Bivalvia</taxon>
        <taxon>Autobranchia</taxon>
        <taxon>Heteroconchia</taxon>
        <taxon>Palaeoheterodonta</taxon>
        <taxon>Unionida</taxon>
        <taxon>Unionoidea</taxon>
        <taxon>Unionidae</taxon>
        <taxon>Unioninae</taxon>
        <taxon>Sinanodonta</taxon>
    </lineage>
</organism>
<dbReference type="InterPro" id="IPR040398">
    <property type="entry name" value="Not1"/>
</dbReference>
<dbReference type="EMBL" id="JBJQND010000012">
    <property type="protein sequence ID" value="KAL3860007.1"/>
    <property type="molecule type" value="Genomic_DNA"/>
</dbReference>
<name>A0ABD3VEL9_SINWO</name>
<sequence>MQAVRPNADDLRAYLLRELLIDYPEFLCEKHSEFIGTMPVCHMDLRNIISCAFPPNMHLPDPLTPGLKVEMIPEVHQHLKISPIFVRIIMSMSYKQDLDSFFEVGEPVRIIHDVMYSISLDDIYRTFDVRLINAIVHYVGTKAIDYIYSKGLTSSKSNIAGTWHEKFFSRLFEFEGIGRYHFLMTICNQLTYQNSRTHYFNCMLQYLFSNVSSDFYMQDKIVRQV</sequence>
<protein>
    <recommendedName>
        <fullName evidence="1">CCR4-Not complex component Not1 C-terminal domain-containing protein</fullName>
    </recommendedName>
</protein>
<proteinExistence type="predicted"/>